<protein>
    <submittedName>
        <fullName evidence="2">Prepilin-type processing-associated H-X9-DG domain-containing protein</fullName>
    </submittedName>
</protein>
<dbReference type="RefSeq" id="WP_092923596.1">
    <property type="nucleotide sequence ID" value="NZ_FOMZ01000002.1"/>
</dbReference>
<keyword evidence="3" id="KW-1185">Reference proteome</keyword>
<gene>
    <name evidence="2" type="ORF">SAMN04487819_102108</name>
</gene>
<name>A0A1I1ULL9_9ACTN</name>
<dbReference type="Proteomes" id="UP000198716">
    <property type="component" value="Unassembled WGS sequence"/>
</dbReference>
<evidence type="ECO:0000256" key="1">
    <source>
        <dbReference type="SAM" id="MobiDB-lite"/>
    </source>
</evidence>
<organism evidence="2 3">
    <name type="scientific">Actinopolyspora alba</name>
    <dbReference type="NCBI Taxonomy" id="673379"/>
    <lineage>
        <taxon>Bacteria</taxon>
        <taxon>Bacillati</taxon>
        <taxon>Actinomycetota</taxon>
        <taxon>Actinomycetes</taxon>
        <taxon>Actinopolysporales</taxon>
        <taxon>Actinopolysporaceae</taxon>
        <taxon>Actinopolyspora</taxon>
        <taxon>Actinopolyspora alba group</taxon>
    </lineage>
</organism>
<dbReference type="AlphaFoldDB" id="A0A1I1ULL9"/>
<reference evidence="3" key="1">
    <citation type="submission" date="2016-10" db="EMBL/GenBank/DDBJ databases">
        <authorList>
            <person name="Varghese N."/>
            <person name="Submissions S."/>
        </authorList>
    </citation>
    <scope>NUCLEOTIDE SEQUENCE [LARGE SCALE GENOMIC DNA]</scope>
    <source>
        <strain evidence="3">DSM 45004</strain>
    </source>
</reference>
<dbReference type="EMBL" id="FOMZ01000002">
    <property type="protein sequence ID" value="SFD68860.1"/>
    <property type="molecule type" value="Genomic_DNA"/>
</dbReference>
<accession>A0A1I1ULL9</accession>
<proteinExistence type="predicted"/>
<feature type="region of interest" description="Disordered" evidence="1">
    <location>
        <begin position="1"/>
        <end position="21"/>
    </location>
</feature>
<evidence type="ECO:0000313" key="2">
    <source>
        <dbReference type="EMBL" id="SFD68860.1"/>
    </source>
</evidence>
<sequence>MSGGSTNGITPETEWLTTQSNSDVEKFESNVALSDSAPRVFALLERTDPESGELELYAWGVEVGGSANVFRADGHVLAHCCSAEGARRMFGIIRDVVLVWPEETNLTE</sequence>
<evidence type="ECO:0000313" key="3">
    <source>
        <dbReference type="Proteomes" id="UP000198716"/>
    </source>
</evidence>
<feature type="compositionally biased region" description="Polar residues" evidence="1">
    <location>
        <begin position="7"/>
        <end position="21"/>
    </location>
</feature>